<feature type="compositionally biased region" description="Basic and acidic residues" evidence="2">
    <location>
        <begin position="681"/>
        <end position="697"/>
    </location>
</feature>
<dbReference type="InterPro" id="IPR036457">
    <property type="entry name" value="PPM-type-like_dom_sf"/>
</dbReference>
<dbReference type="NCBIfam" id="TIGR00229">
    <property type="entry name" value="sensory_box"/>
    <property type="match status" value="1"/>
</dbReference>
<evidence type="ECO:0000256" key="2">
    <source>
        <dbReference type="SAM" id="MobiDB-lite"/>
    </source>
</evidence>
<protein>
    <submittedName>
        <fullName evidence="4">SpoIIE family protein phosphatase</fullName>
    </submittedName>
</protein>
<sequence length="705" mass="76911">MQGPPDGEEHEPLRVDAREARLALLDSAAQAAGLGTFEWDLTTGALHWDAALLEVFGYDADTFGGTIAAFDARLHAADASAVSAAVDTAIATCGVYEAEFRVVRPDGTVRWLSARGRALAGPSGQATHLIGVTTDTTALRERDLQVQQVLEGMSTGYFWLDEDWLFRHVNAEAELILATTRADLLGNSIWELFPAALGTPFEEHYRAVARTGEPRVFDAWYPPPLDAWYEVRAVPERGGVAVYFTDVTERRRALEQAEEGRARADLLARVAAVMADAVEPVQALEAVLPHLVPAVADFAIASLLDDGTAPWRTRLRDVAALHADPRTQPLLDEYRSLRVPALSRTSLVAEVLTTSRPALRYGSPSLEDIVNPGPVRDLLARLAPETLMVLPLRGRGRTRGVVTLARGADRDAFRDTDVAALRDVTAQIGLALDNAHLHSARRDLTEELQRSLLTELPEPDHLHLVARYVPASTGTQIGGDWYDAFLLRDGCTCLVIGDVTGHDLQAAVKMAQIRNVLRGGAHAVVQPPAAILSAFDWAAQDLAIDALSTAVLARIEQPPDLAERGLRLLRWSNAGHLPPLLVRPDGRAELLRRPSDVLLGLRRHAVRHDHTEVIAPGATVLLYTDGLVEHRGERLDVSLERLRASVERLAHLPLEEFCDAVLDELTPSHEDDVALLAMRAFPEDESRPPESGPEKLPEGYVATES</sequence>
<reference evidence="4 5" key="1">
    <citation type="submission" date="2022-07" db="EMBL/GenBank/DDBJ databases">
        <title>Novel species in genus cellulomonas.</title>
        <authorList>
            <person name="Ye L."/>
        </authorList>
    </citation>
    <scope>NUCLEOTIDE SEQUENCE [LARGE SCALE GENOMIC DNA]</scope>
    <source>
        <strain evidence="5">zg-Y908</strain>
    </source>
</reference>
<gene>
    <name evidence="4" type="ORF">NP075_17045</name>
</gene>
<dbReference type="Gene3D" id="2.10.70.100">
    <property type="match status" value="1"/>
</dbReference>
<dbReference type="CDD" id="cd00130">
    <property type="entry name" value="PAS"/>
    <property type="match status" value="2"/>
</dbReference>
<dbReference type="InterPro" id="IPR035965">
    <property type="entry name" value="PAS-like_dom_sf"/>
</dbReference>
<dbReference type="InterPro" id="IPR013656">
    <property type="entry name" value="PAS_4"/>
</dbReference>
<dbReference type="PROSITE" id="PS50113">
    <property type="entry name" value="PAC"/>
    <property type="match status" value="1"/>
</dbReference>
<dbReference type="SMART" id="SM00086">
    <property type="entry name" value="PAC"/>
    <property type="match status" value="1"/>
</dbReference>
<dbReference type="Pfam" id="PF07228">
    <property type="entry name" value="SpoIIE"/>
    <property type="match status" value="1"/>
</dbReference>
<dbReference type="RefSeq" id="WP_227565865.1">
    <property type="nucleotide sequence ID" value="NZ_CP101989.1"/>
</dbReference>
<dbReference type="InterPro" id="IPR013655">
    <property type="entry name" value="PAS_fold_3"/>
</dbReference>
<evidence type="ECO:0000256" key="1">
    <source>
        <dbReference type="ARBA" id="ARBA00022801"/>
    </source>
</evidence>
<dbReference type="SUPFAM" id="SSF81606">
    <property type="entry name" value="PP2C-like"/>
    <property type="match status" value="1"/>
</dbReference>
<proteinExistence type="predicted"/>
<dbReference type="InterPro" id="IPR000014">
    <property type="entry name" value="PAS"/>
</dbReference>
<dbReference type="Pfam" id="PF13185">
    <property type="entry name" value="GAF_2"/>
    <property type="match status" value="1"/>
</dbReference>
<name>A0ABY5K5W4_9CELL</name>
<dbReference type="Gene3D" id="3.30.450.40">
    <property type="match status" value="1"/>
</dbReference>
<dbReference type="SUPFAM" id="SSF55781">
    <property type="entry name" value="GAF domain-like"/>
    <property type="match status" value="1"/>
</dbReference>
<dbReference type="InterPro" id="IPR003018">
    <property type="entry name" value="GAF"/>
</dbReference>
<dbReference type="InterPro" id="IPR001610">
    <property type="entry name" value="PAC"/>
</dbReference>
<feature type="domain" description="PAC" evidence="3">
    <location>
        <begin position="96"/>
        <end position="148"/>
    </location>
</feature>
<organism evidence="4 5">
    <name type="scientific">Cellulomonas wangsupingiae</name>
    <dbReference type="NCBI Taxonomy" id="2968085"/>
    <lineage>
        <taxon>Bacteria</taxon>
        <taxon>Bacillati</taxon>
        <taxon>Actinomycetota</taxon>
        <taxon>Actinomycetes</taxon>
        <taxon>Micrococcales</taxon>
        <taxon>Cellulomonadaceae</taxon>
        <taxon>Cellulomonas</taxon>
    </lineage>
</organism>
<dbReference type="InterPro" id="IPR001932">
    <property type="entry name" value="PPM-type_phosphatase-like_dom"/>
</dbReference>
<dbReference type="SMART" id="SM00091">
    <property type="entry name" value="PAS"/>
    <property type="match status" value="2"/>
</dbReference>
<dbReference type="InterPro" id="IPR052016">
    <property type="entry name" value="Bact_Sigma-Reg"/>
</dbReference>
<dbReference type="Gene3D" id="3.30.450.20">
    <property type="entry name" value="PAS domain"/>
    <property type="match status" value="2"/>
</dbReference>
<dbReference type="PANTHER" id="PTHR43156:SF2">
    <property type="entry name" value="STAGE II SPORULATION PROTEIN E"/>
    <property type="match status" value="1"/>
</dbReference>
<keyword evidence="5" id="KW-1185">Reference proteome</keyword>
<dbReference type="PANTHER" id="PTHR43156">
    <property type="entry name" value="STAGE II SPORULATION PROTEIN E-RELATED"/>
    <property type="match status" value="1"/>
</dbReference>
<dbReference type="InterPro" id="IPR029016">
    <property type="entry name" value="GAF-like_dom_sf"/>
</dbReference>
<dbReference type="Pfam" id="PF08448">
    <property type="entry name" value="PAS_4"/>
    <property type="match status" value="1"/>
</dbReference>
<dbReference type="SMART" id="SM00331">
    <property type="entry name" value="PP2C_SIG"/>
    <property type="match status" value="1"/>
</dbReference>
<dbReference type="SUPFAM" id="SSF55785">
    <property type="entry name" value="PYP-like sensor domain (PAS domain)"/>
    <property type="match status" value="2"/>
</dbReference>
<evidence type="ECO:0000259" key="3">
    <source>
        <dbReference type="PROSITE" id="PS50113"/>
    </source>
</evidence>
<evidence type="ECO:0000313" key="5">
    <source>
        <dbReference type="Proteomes" id="UP001317322"/>
    </source>
</evidence>
<dbReference type="Pfam" id="PF08447">
    <property type="entry name" value="PAS_3"/>
    <property type="match status" value="1"/>
</dbReference>
<dbReference type="Proteomes" id="UP001317322">
    <property type="component" value="Chromosome"/>
</dbReference>
<dbReference type="Gene3D" id="3.60.40.10">
    <property type="entry name" value="PPM-type phosphatase domain"/>
    <property type="match status" value="1"/>
</dbReference>
<keyword evidence="1" id="KW-0378">Hydrolase</keyword>
<dbReference type="InterPro" id="IPR000700">
    <property type="entry name" value="PAS-assoc_C"/>
</dbReference>
<dbReference type="EMBL" id="CP101989">
    <property type="protein sequence ID" value="UUI64796.1"/>
    <property type="molecule type" value="Genomic_DNA"/>
</dbReference>
<accession>A0ABY5K5W4</accession>
<feature type="region of interest" description="Disordered" evidence="2">
    <location>
        <begin position="679"/>
        <end position="705"/>
    </location>
</feature>
<evidence type="ECO:0000313" key="4">
    <source>
        <dbReference type="EMBL" id="UUI64796.1"/>
    </source>
</evidence>